<dbReference type="AlphaFoldDB" id="A0A2T0QXW6"/>
<gene>
    <name evidence="1" type="ORF">CLV37_115133</name>
</gene>
<organism evidence="1 2">
    <name type="scientific">Kineococcus rhizosphaerae</name>
    <dbReference type="NCBI Taxonomy" id="559628"/>
    <lineage>
        <taxon>Bacteria</taxon>
        <taxon>Bacillati</taxon>
        <taxon>Actinomycetota</taxon>
        <taxon>Actinomycetes</taxon>
        <taxon>Kineosporiales</taxon>
        <taxon>Kineosporiaceae</taxon>
        <taxon>Kineococcus</taxon>
    </lineage>
</organism>
<dbReference type="Proteomes" id="UP000238083">
    <property type="component" value="Unassembled WGS sequence"/>
</dbReference>
<evidence type="ECO:0000313" key="1">
    <source>
        <dbReference type="EMBL" id="PRY10869.1"/>
    </source>
</evidence>
<reference evidence="1 2" key="1">
    <citation type="submission" date="2018-03" db="EMBL/GenBank/DDBJ databases">
        <title>Genomic Encyclopedia of Archaeal and Bacterial Type Strains, Phase II (KMG-II): from individual species to whole genera.</title>
        <authorList>
            <person name="Goeker M."/>
        </authorList>
    </citation>
    <scope>NUCLEOTIDE SEQUENCE [LARGE SCALE GENOMIC DNA]</scope>
    <source>
        <strain evidence="1 2">DSM 19711</strain>
    </source>
</reference>
<keyword evidence="2" id="KW-1185">Reference proteome</keyword>
<dbReference type="RefSeq" id="WP_106215122.1">
    <property type="nucleotide sequence ID" value="NZ_PVZF01000015.1"/>
</dbReference>
<accession>A0A2T0QXW6</accession>
<name>A0A2T0QXW6_9ACTN</name>
<proteinExistence type="predicted"/>
<evidence type="ECO:0000313" key="2">
    <source>
        <dbReference type="Proteomes" id="UP000238083"/>
    </source>
</evidence>
<dbReference type="OrthoDB" id="5050566at2"/>
<comment type="caution">
    <text evidence="1">The sequence shown here is derived from an EMBL/GenBank/DDBJ whole genome shotgun (WGS) entry which is preliminary data.</text>
</comment>
<dbReference type="EMBL" id="PVZF01000015">
    <property type="protein sequence ID" value="PRY10869.1"/>
    <property type="molecule type" value="Genomic_DNA"/>
</dbReference>
<sequence>MLLEVDRDSVAMGDDVVPHRRSVQVADDLSVAELLRVVTPDIAVPDTWTWVCHWNGVPFAVHSSGRGGRVWDGRYRTVADLPRREVTPELFFAYWTQVDSDWLLEQLRGGEPLDRRALERRWAPVAAERRERELRDRERTVATRLLDGATVEALGRFGAVVDLHTDTFCRFHVGQGRWVVRRIDSMTLVDDPLGRRGSLRPVAVARLWLVAALARDAEGYEAFTTPVVDSAVRASPGLWTITRTVGDRQELAQQHRPEDVAWFRAVLGRTVPEVVAAYRPDPAPPSPRRRWWRHRR</sequence>
<protein>
    <submittedName>
        <fullName evidence="1">Uncharacterized protein</fullName>
    </submittedName>
</protein>